<organism evidence="2 3">
    <name type="scientific">Cimex lectularius</name>
    <name type="common">Bed bug</name>
    <name type="synonym">Acanthia lectularia</name>
    <dbReference type="NCBI Taxonomy" id="79782"/>
    <lineage>
        <taxon>Eukaryota</taxon>
        <taxon>Metazoa</taxon>
        <taxon>Ecdysozoa</taxon>
        <taxon>Arthropoda</taxon>
        <taxon>Hexapoda</taxon>
        <taxon>Insecta</taxon>
        <taxon>Pterygota</taxon>
        <taxon>Neoptera</taxon>
        <taxon>Paraneoptera</taxon>
        <taxon>Hemiptera</taxon>
        <taxon>Heteroptera</taxon>
        <taxon>Panheteroptera</taxon>
        <taxon>Cimicomorpha</taxon>
        <taxon>Cimicidae</taxon>
        <taxon>Cimex</taxon>
    </lineage>
</organism>
<dbReference type="PROSITE" id="PS51257">
    <property type="entry name" value="PROKAR_LIPOPROTEIN"/>
    <property type="match status" value="1"/>
</dbReference>
<reference evidence="2" key="1">
    <citation type="submission" date="2022-01" db="UniProtKB">
        <authorList>
            <consortium name="EnsemblMetazoa"/>
        </authorList>
    </citation>
    <scope>IDENTIFICATION</scope>
</reference>
<dbReference type="EnsemblMetazoa" id="XM_014384020.2">
    <property type="protein sequence ID" value="XP_014239506.1"/>
    <property type="gene ID" value="LOC106660944"/>
</dbReference>
<sequence length="140" mass="15325">MDLRNEILNLKTLFYTHLVLISCTLLGSSCVAAGSMGSYMLYNLVYIYMFGSGILLHDKHEPLEMALVINVISGILDLVLLVSYPPPKVVAKISGILNMVIRVVSHIVLNKEAKARQDTYSDGLIGGGLYQNIDESIPNA</sequence>
<name>A0A8I6R6I3_CIMLE</name>
<feature type="transmembrane region" description="Helical" evidence="1">
    <location>
        <begin position="12"/>
        <end position="34"/>
    </location>
</feature>
<keyword evidence="1" id="KW-0812">Transmembrane</keyword>
<proteinExistence type="predicted"/>
<dbReference type="Proteomes" id="UP000494040">
    <property type="component" value="Unassembled WGS sequence"/>
</dbReference>
<keyword evidence="1" id="KW-1133">Transmembrane helix</keyword>
<dbReference type="OrthoDB" id="8191171at2759"/>
<feature type="transmembrane region" description="Helical" evidence="1">
    <location>
        <begin position="63"/>
        <end position="83"/>
    </location>
</feature>
<dbReference type="GeneID" id="106660944"/>
<feature type="transmembrane region" description="Helical" evidence="1">
    <location>
        <begin position="40"/>
        <end position="56"/>
    </location>
</feature>
<evidence type="ECO:0000313" key="2">
    <source>
        <dbReference type="EnsemblMetazoa" id="XP_014239506.1"/>
    </source>
</evidence>
<dbReference type="KEGG" id="clec:106660944"/>
<protein>
    <submittedName>
        <fullName evidence="2">Uncharacterized protein</fullName>
    </submittedName>
</protein>
<evidence type="ECO:0000256" key="1">
    <source>
        <dbReference type="SAM" id="Phobius"/>
    </source>
</evidence>
<keyword evidence="1" id="KW-0472">Membrane</keyword>
<dbReference type="AlphaFoldDB" id="A0A8I6R6I3"/>
<evidence type="ECO:0000313" key="3">
    <source>
        <dbReference type="Proteomes" id="UP000494040"/>
    </source>
</evidence>
<dbReference type="RefSeq" id="XP_014239506.1">
    <property type="nucleotide sequence ID" value="XM_014384020.2"/>
</dbReference>
<accession>A0A8I6R6I3</accession>
<keyword evidence="3" id="KW-1185">Reference proteome</keyword>